<evidence type="ECO:0000313" key="7">
    <source>
        <dbReference type="Proteomes" id="UP000500806"/>
    </source>
</evidence>
<dbReference type="KEGG" id="pani:DCO16_07795"/>
<evidence type="ECO:0000259" key="4">
    <source>
        <dbReference type="PROSITE" id="PS51077"/>
    </source>
</evidence>
<organism evidence="6 7">
    <name type="scientific">Polynucleobacter antarcticus</name>
    <dbReference type="NCBI Taxonomy" id="1743162"/>
    <lineage>
        <taxon>Bacteria</taxon>
        <taxon>Pseudomonadati</taxon>
        <taxon>Pseudomonadota</taxon>
        <taxon>Betaproteobacteria</taxon>
        <taxon>Burkholderiales</taxon>
        <taxon>Burkholderiaceae</taxon>
        <taxon>Polynucleobacter</taxon>
    </lineage>
</organism>
<name>A0A6M9PW20_9BURK</name>
<dbReference type="PANTHER" id="PTHR30136">
    <property type="entry name" value="HELIX-TURN-HELIX TRANSCRIPTIONAL REGULATOR, ICLR FAMILY"/>
    <property type="match status" value="1"/>
</dbReference>
<evidence type="ECO:0000256" key="1">
    <source>
        <dbReference type="ARBA" id="ARBA00023015"/>
    </source>
</evidence>
<dbReference type="Pfam" id="PF01614">
    <property type="entry name" value="IclR_C"/>
    <property type="match status" value="1"/>
</dbReference>
<dbReference type="InterPro" id="IPR014757">
    <property type="entry name" value="Tscrpt_reg_IclR_C"/>
</dbReference>
<reference evidence="6 7" key="1">
    <citation type="submission" date="2018-04" db="EMBL/GenBank/DDBJ databases">
        <title>Polynucleobacter sp. LimPoW16 genome.</title>
        <authorList>
            <person name="Hahn M.W."/>
        </authorList>
    </citation>
    <scope>NUCLEOTIDE SEQUENCE [LARGE SCALE GENOMIC DNA]</scope>
    <source>
        <strain evidence="6 7">LimPoW16</strain>
    </source>
</reference>
<evidence type="ECO:0000313" key="6">
    <source>
        <dbReference type="EMBL" id="QKM62965.1"/>
    </source>
</evidence>
<evidence type="ECO:0000259" key="5">
    <source>
        <dbReference type="PROSITE" id="PS51078"/>
    </source>
</evidence>
<dbReference type="Proteomes" id="UP000500806">
    <property type="component" value="Chromosome"/>
</dbReference>
<protein>
    <submittedName>
        <fullName evidence="6">ArsR family transcriptional regulator</fullName>
    </submittedName>
</protein>
<dbReference type="InterPro" id="IPR036390">
    <property type="entry name" value="WH_DNA-bd_sf"/>
</dbReference>
<sequence>MSQKLSRITPPFEIFEDSAKSSMAEKVLLILETIAQSEFPLTLESISTSNGLAKPTAFRLLNTLVAQGFIERDPNGRRFQPSAKLRLIGINILSVDSIRSQRVAVMRRLVEQIGETCNFNILDGNKVMYLDRIETSAPIRLHIDVGTRVPLHCTASGKLFLSAMTELQVRNSLGAEPFERHTNNTLTSYEMLLPELEKIRVNGYALDESAFLEGFIGIAVPVNNSKHKTFATITAHGPAPRMQESSIEFYLEPLKQAAIDIQSTLSESSI</sequence>
<evidence type="ECO:0000256" key="2">
    <source>
        <dbReference type="ARBA" id="ARBA00023125"/>
    </source>
</evidence>
<dbReference type="GO" id="GO:0003677">
    <property type="term" value="F:DNA binding"/>
    <property type="evidence" value="ECO:0007669"/>
    <property type="project" value="UniProtKB-KW"/>
</dbReference>
<gene>
    <name evidence="6" type="ORF">DCO16_07795</name>
</gene>
<accession>A0A6M9PW20</accession>
<keyword evidence="2" id="KW-0238">DNA-binding</keyword>
<keyword evidence="7" id="KW-1185">Reference proteome</keyword>
<dbReference type="EMBL" id="CP028941">
    <property type="protein sequence ID" value="QKM62965.1"/>
    <property type="molecule type" value="Genomic_DNA"/>
</dbReference>
<dbReference type="PROSITE" id="PS51078">
    <property type="entry name" value="ICLR_ED"/>
    <property type="match status" value="1"/>
</dbReference>
<dbReference type="InterPro" id="IPR029016">
    <property type="entry name" value="GAF-like_dom_sf"/>
</dbReference>
<dbReference type="SMART" id="SM00346">
    <property type="entry name" value="HTH_ICLR"/>
    <property type="match status" value="1"/>
</dbReference>
<keyword evidence="1" id="KW-0805">Transcription regulation</keyword>
<feature type="domain" description="HTH iclR-type" evidence="4">
    <location>
        <begin position="21"/>
        <end position="83"/>
    </location>
</feature>
<dbReference type="SUPFAM" id="SSF55781">
    <property type="entry name" value="GAF domain-like"/>
    <property type="match status" value="1"/>
</dbReference>
<dbReference type="GO" id="GO:0045892">
    <property type="term" value="P:negative regulation of DNA-templated transcription"/>
    <property type="evidence" value="ECO:0007669"/>
    <property type="project" value="TreeGrafter"/>
</dbReference>
<feature type="domain" description="IclR-ED" evidence="5">
    <location>
        <begin position="84"/>
        <end position="267"/>
    </location>
</feature>
<dbReference type="InterPro" id="IPR036388">
    <property type="entry name" value="WH-like_DNA-bd_sf"/>
</dbReference>
<dbReference type="SUPFAM" id="SSF46785">
    <property type="entry name" value="Winged helix' DNA-binding domain"/>
    <property type="match status" value="1"/>
</dbReference>
<dbReference type="AlphaFoldDB" id="A0A6M9PW20"/>
<dbReference type="GO" id="GO:0003700">
    <property type="term" value="F:DNA-binding transcription factor activity"/>
    <property type="evidence" value="ECO:0007669"/>
    <property type="project" value="TreeGrafter"/>
</dbReference>
<keyword evidence="3" id="KW-0804">Transcription</keyword>
<dbReference type="Gene3D" id="1.10.10.10">
    <property type="entry name" value="Winged helix-like DNA-binding domain superfamily/Winged helix DNA-binding domain"/>
    <property type="match status" value="1"/>
</dbReference>
<evidence type="ECO:0000256" key="3">
    <source>
        <dbReference type="ARBA" id="ARBA00023163"/>
    </source>
</evidence>
<dbReference type="Gene3D" id="3.30.450.40">
    <property type="match status" value="1"/>
</dbReference>
<dbReference type="InterPro" id="IPR005471">
    <property type="entry name" value="Tscrpt_reg_IclR_N"/>
</dbReference>
<dbReference type="Pfam" id="PF09339">
    <property type="entry name" value="HTH_IclR"/>
    <property type="match status" value="1"/>
</dbReference>
<dbReference type="PROSITE" id="PS51077">
    <property type="entry name" value="HTH_ICLR"/>
    <property type="match status" value="1"/>
</dbReference>
<proteinExistence type="predicted"/>
<dbReference type="InterPro" id="IPR050707">
    <property type="entry name" value="HTH_MetabolicPath_Reg"/>
</dbReference>
<dbReference type="PANTHER" id="PTHR30136:SF24">
    <property type="entry name" value="HTH-TYPE TRANSCRIPTIONAL REPRESSOR ALLR"/>
    <property type="match status" value="1"/>
</dbReference>